<dbReference type="InterPro" id="IPR053135">
    <property type="entry name" value="AKR2_Oxidoreductase"/>
</dbReference>
<dbReference type="STRING" id="1042163.BRLA_c024810"/>
<dbReference type="RefSeq" id="WP_003337741.1">
    <property type="nucleotide sequence ID" value="NZ_CP007806.1"/>
</dbReference>
<dbReference type="Gene3D" id="3.20.20.100">
    <property type="entry name" value="NADP-dependent oxidoreductase domain"/>
    <property type="match status" value="1"/>
</dbReference>
<organism evidence="2 3">
    <name type="scientific">Brevibacillus laterosporus LMG 15441</name>
    <dbReference type="NCBI Taxonomy" id="1042163"/>
    <lineage>
        <taxon>Bacteria</taxon>
        <taxon>Bacillati</taxon>
        <taxon>Bacillota</taxon>
        <taxon>Bacilli</taxon>
        <taxon>Bacillales</taxon>
        <taxon>Paenibacillaceae</taxon>
        <taxon>Brevibacillus</taxon>
    </lineage>
</organism>
<dbReference type="Proteomes" id="UP000005850">
    <property type="component" value="Chromosome"/>
</dbReference>
<dbReference type="PANTHER" id="PTHR43312:SF1">
    <property type="entry name" value="NADP-DEPENDENT OXIDOREDUCTASE DOMAIN-CONTAINING PROTEIN"/>
    <property type="match status" value="1"/>
</dbReference>
<feature type="domain" description="NADP-dependent oxidoreductase" evidence="1">
    <location>
        <begin position="5"/>
        <end position="216"/>
    </location>
</feature>
<dbReference type="InterPro" id="IPR036812">
    <property type="entry name" value="NAD(P)_OxRdtase_dom_sf"/>
</dbReference>
<dbReference type="KEGG" id="blr:BRLA_c024810"/>
<evidence type="ECO:0000313" key="3">
    <source>
        <dbReference type="Proteomes" id="UP000005850"/>
    </source>
</evidence>
<protein>
    <submittedName>
        <fullName evidence="2">Putative oxidoreductase</fullName>
    </submittedName>
</protein>
<dbReference type="SUPFAM" id="SSF51430">
    <property type="entry name" value="NAD(P)-linked oxidoreductase"/>
    <property type="match status" value="1"/>
</dbReference>
<dbReference type="InterPro" id="IPR023210">
    <property type="entry name" value="NADP_OxRdtase_dom"/>
</dbReference>
<proteinExistence type="predicted"/>
<dbReference type="eggNOG" id="COG0667">
    <property type="taxonomic scope" value="Bacteria"/>
</dbReference>
<dbReference type="HOGENOM" id="CLU_1140869_0_0_9"/>
<keyword evidence="3" id="KW-1185">Reference proteome</keyword>
<name>A0A075R5T9_BRELA</name>
<dbReference type="Pfam" id="PF00248">
    <property type="entry name" value="Aldo_ket_red"/>
    <property type="match status" value="1"/>
</dbReference>
<dbReference type="PANTHER" id="PTHR43312">
    <property type="entry name" value="D-THREO-ALDOSE 1-DEHYDROGENASE"/>
    <property type="match status" value="1"/>
</dbReference>
<dbReference type="EMBL" id="CP007806">
    <property type="protein sequence ID" value="AIG26801.1"/>
    <property type="molecule type" value="Genomic_DNA"/>
</dbReference>
<evidence type="ECO:0000259" key="1">
    <source>
        <dbReference type="Pfam" id="PF00248"/>
    </source>
</evidence>
<evidence type="ECO:0000313" key="2">
    <source>
        <dbReference type="EMBL" id="AIG26801.1"/>
    </source>
</evidence>
<gene>
    <name evidence="2" type="ORF">BRLA_c024810</name>
</gene>
<dbReference type="AlphaFoldDB" id="A0A075R5T9"/>
<accession>A0A075R5T9</accession>
<sequence length="243" mass="28196">MNFKKICFGTWQFEKSFNKVTKEDALNLLEFAIDLGIRNIDTALAYEDGEIERLISKTNVNRLNIITKIPAKTKPSLQVQAHISEYYDIDWIESCVRKSINNLNCYPNTFLLHNWSDNWISSLEILDYLRKLKEKGYCEKIGISLPNSYCGNLSDTVLQLIDIVEVPYNDNDQWVLSNKELLTLNKVEIITRSLFKQGNLIPKENKDLYIREKIRKAAIISDLIAIGMTNKEQVKQNIDFIIK</sequence>
<reference evidence="2 3" key="1">
    <citation type="journal article" date="2011" name="J. Bacteriol.">
        <title>Genome sequence of Brevibacillus laterosporus LMG 15441, a pathogen of invertebrates.</title>
        <authorList>
            <person name="Djukic M."/>
            <person name="Poehlein A."/>
            <person name="Thurmer A."/>
            <person name="Daniel R."/>
        </authorList>
    </citation>
    <scope>NUCLEOTIDE SEQUENCE [LARGE SCALE GENOMIC DNA]</scope>
    <source>
        <strain evidence="2 3">LMG 15441</strain>
    </source>
</reference>